<feature type="region of interest" description="Disordered" evidence="1">
    <location>
        <begin position="113"/>
        <end position="133"/>
    </location>
</feature>
<organism evidence="3 4">
    <name type="scientific">Aeromonas veronii</name>
    <dbReference type="NCBI Taxonomy" id="654"/>
    <lineage>
        <taxon>Bacteria</taxon>
        <taxon>Pseudomonadati</taxon>
        <taxon>Pseudomonadota</taxon>
        <taxon>Gammaproteobacteria</taxon>
        <taxon>Aeromonadales</taxon>
        <taxon>Aeromonadaceae</taxon>
        <taxon>Aeromonas</taxon>
    </lineage>
</organism>
<evidence type="ECO:0000313" key="4">
    <source>
        <dbReference type="Proteomes" id="UP000439123"/>
    </source>
</evidence>
<feature type="transmembrane region" description="Helical" evidence="2">
    <location>
        <begin position="54"/>
        <end position="80"/>
    </location>
</feature>
<sequence>MFEIASLKEGMMHGVELFQLLLEIISIACVVIGLGKTLWLAARVRDHQPGFPRIRLCFGSWLILALEFQLAADILATTVAPSKEELSRLAIIAVIRTFLNYFLGKELEAQAERQQEKAERQQEQRSEQAKAAQ</sequence>
<feature type="transmembrane region" description="Helical" evidence="2">
    <location>
        <begin position="86"/>
        <end position="103"/>
    </location>
</feature>
<feature type="transmembrane region" description="Helical" evidence="2">
    <location>
        <begin position="20"/>
        <end position="42"/>
    </location>
</feature>
<dbReference type="InterPro" id="IPR012427">
    <property type="entry name" value="DUF1622"/>
</dbReference>
<dbReference type="PANTHER" id="PTHR38468:SF1">
    <property type="entry name" value="SLL0939 PROTEIN"/>
    <property type="match status" value="1"/>
</dbReference>
<dbReference type="Proteomes" id="UP000439123">
    <property type="component" value="Unassembled WGS sequence"/>
</dbReference>
<keyword evidence="2" id="KW-0812">Transmembrane</keyword>
<evidence type="ECO:0000313" key="3">
    <source>
        <dbReference type="EMBL" id="VXA86455.1"/>
    </source>
</evidence>
<reference evidence="3 4" key="1">
    <citation type="submission" date="2019-10" db="EMBL/GenBank/DDBJ databases">
        <authorList>
            <person name="Karimi E."/>
        </authorList>
    </citation>
    <scope>NUCLEOTIDE SEQUENCE [LARGE SCALE GENOMIC DNA]</scope>
    <source>
        <strain evidence="3">Aeromonas sp. 8C</strain>
    </source>
</reference>
<gene>
    <name evidence="3" type="ORF">AERO8C_30042</name>
</gene>
<protein>
    <recommendedName>
        <fullName evidence="5">DUF1622 domain-containing protein</fullName>
    </recommendedName>
</protein>
<dbReference type="EMBL" id="CABWLC010000016">
    <property type="protein sequence ID" value="VXA86455.1"/>
    <property type="molecule type" value="Genomic_DNA"/>
</dbReference>
<accession>A0A653L460</accession>
<dbReference type="RefSeq" id="WP_201298758.1">
    <property type="nucleotide sequence ID" value="NZ_LR732798.1"/>
</dbReference>
<keyword evidence="2" id="KW-0472">Membrane</keyword>
<evidence type="ECO:0008006" key="5">
    <source>
        <dbReference type="Google" id="ProtNLM"/>
    </source>
</evidence>
<dbReference type="AlphaFoldDB" id="A0A653L460"/>
<proteinExistence type="predicted"/>
<evidence type="ECO:0000256" key="1">
    <source>
        <dbReference type="SAM" id="MobiDB-lite"/>
    </source>
</evidence>
<name>A0A653L460_AERVE</name>
<dbReference type="PANTHER" id="PTHR38468">
    <property type="entry name" value="SLL0939 PROTEIN"/>
    <property type="match status" value="1"/>
</dbReference>
<dbReference type="Pfam" id="PF07784">
    <property type="entry name" value="DUF1622"/>
    <property type="match status" value="1"/>
</dbReference>
<evidence type="ECO:0000256" key="2">
    <source>
        <dbReference type="SAM" id="Phobius"/>
    </source>
</evidence>
<keyword evidence="2" id="KW-1133">Transmembrane helix</keyword>